<keyword evidence="2" id="KW-1185">Reference proteome</keyword>
<dbReference type="EMBL" id="PQXJ01000177">
    <property type="protein sequence ID" value="TGO58647.1"/>
    <property type="molecule type" value="Genomic_DNA"/>
</dbReference>
<gene>
    <name evidence="1" type="ORF">BOTNAR_0177g00090</name>
</gene>
<dbReference type="AlphaFoldDB" id="A0A4Z1IPN2"/>
<protein>
    <submittedName>
        <fullName evidence="1">Uncharacterized protein</fullName>
    </submittedName>
</protein>
<organism evidence="1 2">
    <name type="scientific">Botryotinia narcissicola</name>
    <dbReference type="NCBI Taxonomy" id="278944"/>
    <lineage>
        <taxon>Eukaryota</taxon>
        <taxon>Fungi</taxon>
        <taxon>Dikarya</taxon>
        <taxon>Ascomycota</taxon>
        <taxon>Pezizomycotina</taxon>
        <taxon>Leotiomycetes</taxon>
        <taxon>Helotiales</taxon>
        <taxon>Sclerotiniaceae</taxon>
        <taxon>Botryotinia</taxon>
    </lineage>
</organism>
<proteinExistence type="predicted"/>
<sequence length="66" mass="7186">MIKPSKLNKTIRSEKGIKDLLRHIARSLGQVLEHVENQESFAGNTVGTSIAVALAPVTPFDNNQMA</sequence>
<dbReference type="OrthoDB" id="3557974at2759"/>
<evidence type="ECO:0000313" key="1">
    <source>
        <dbReference type="EMBL" id="TGO58647.1"/>
    </source>
</evidence>
<dbReference type="Proteomes" id="UP000297452">
    <property type="component" value="Unassembled WGS sequence"/>
</dbReference>
<name>A0A4Z1IPN2_9HELO</name>
<comment type="caution">
    <text evidence="1">The sequence shown here is derived from an EMBL/GenBank/DDBJ whole genome shotgun (WGS) entry which is preliminary data.</text>
</comment>
<evidence type="ECO:0000313" key="2">
    <source>
        <dbReference type="Proteomes" id="UP000297452"/>
    </source>
</evidence>
<accession>A0A4Z1IPN2</accession>
<reference evidence="1 2" key="1">
    <citation type="submission" date="2017-12" db="EMBL/GenBank/DDBJ databases">
        <title>Comparative genomics of Botrytis spp.</title>
        <authorList>
            <person name="Valero-Jimenez C.A."/>
            <person name="Tapia P."/>
            <person name="Veloso J."/>
            <person name="Silva-Moreno E."/>
            <person name="Staats M."/>
            <person name="Valdes J.H."/>
            <person name="Van Kan J.A.L."/>
        </authorList>
    </citation>
    <scope>NUCLEOTIDE SEQUENCE [LARGE SCALE GENOMIC DNA]</scope>
    <source>
        <strain evidence="1 2">MUCL2120</strain>
    </source>
</reference>